<keyword evidence="2 10" id="KW-0328">Glycosyltransferase</keyword>
<evidence type="ECO:0000256" key="3">
    <source>
        <dbReference type="ARBA" id="ARBA00022679"/>
    </source>
</evidence>
<gene>
    <name evidence="10" type="primary">arnC_1</name>
    <name evidence="10" type="ORF">Pan241w_07040</name>
</gene>
<evidence type="ECO:0000256" key="7">
    <source>
        <dbReference type="ARBA" id="ARBA00023136"/>
    </source>
</evidence>
<dbReference type="Pfam" id="PF00535">
    <property type="entry name" value="Glycos_transf_2"/>
    <property type="match status" value="1"/>
</dbReference>
<dbReference type="InterPro" id="IPR050256">
    <property type="entry name" value="Glycosyltransferase_2"/>
</dbReference>
<dbReference type="SUPFAM" id="SSF53448">
    <property type="entry name" value="Nucleotide-diphospho-sugar transferases"/>
    <property type="match status" value="1"/>
</dbReference>
<sequence length="372" mass="42006">MKFWRPLFYTMVSGAGRTWIPLRLKKQRLLIQIELAIVFSAARKVFAVLSIMIPVLNESESLPQLYQEICDTSQAHNIDLEVIFIDDGSTDTSWEIISGLAAKDERVSGIRFRRNFAKAAALTAGMRAARGSVIMMMDADLQDDPKEIPRFLEKLNEGYDVVNGWKERRLDPWHKVYPSKVFNWMIAKLTGLKLHDHNCGLKLFRKDVAAEIRIYGELHRFIPVLADARGFKVTEIPIHHRERQHGYSKYGVRRFLRGFLDLLTVRFLTGYGQRPQHMLGAIGLSCLLLGFLGLGYLGFLWILTNAFGLELGPIGNRPLLAYSVAATILGGQAISLGLLAELIVAYTGRHQDSYSISERTGTTSQNEQEIIV</sequence>
<evidence type="ECO:0000256" key="6">
    <source>
        <dbReference type="ARBA" id="ARBA00022989"/>
    </source>
</evidence>
<keyword evidence="3 10" id="KW-0808">Transferase</keyword>
<protein>
    <submittedName>
        <fullName evidence="10">Undecaprenyl-phosphate 4-deoxy-4-formamido-L-arabinose transferase</fullName>
        <ecNumber evidence="10">2.4.2.53</ecNumber>
    </submittedName>
</protein>
<dbReference type="InterPro" id="IPR029044">
    <property type="entry name" value="Nucleotide-diphossugar_trans"/>
</dbReference>
<reference evidence="10 11" key="1">
    <citation type="submission" date="2019-02" db="EMBL/GenBank/DDBJ databases">
        <title>Deep-cultivation of Planctomycetes and their phenomic and genomic characterization uncovers novel biology.</title>
        <authorList>
            <person name="Wiegand S."/>
            <person name="Jogler M."/>
            <person name="Boedeker C."/>
            <person name="Pinto D."/>
            <person name="Vollmers J."/>
            <person name="Rivas-Marin E."/>
            <person name="Kohn T."/>
            <person name="Peeters S.H."/>
            <person name="Heuer A."/>
            <person name="Rast P."/>
            <person name="Oberbeckmann S."/>
            <person name="Bunk B."/>
            <person name="Jeske O."/>
            <person name="Meyerdierks A."/>
            <person name="Storesund J.E."/>
            <person name="Kallscheuer N."/>
            <person name="Luecker S."/>
            <person name="Lage O.M."/>
            <person name="Pohl T."/>
            <person name="Merkel B.J."/>
            <person name="Hornburger P."/>
            <person name="Mueller R.-W."/>
            <person name="Bruemmer F."/>
            <person name="Labrenz M."/>
            <person name="Spormann A.M."/>
            <person name="Op den Camp H."/>
            <person name="Overmann J."/>
            <person name="Amann R."/>
            <person name="Jetten M.S.M."/>
            <person name="Mascher T."/>
            <person name="Medema M.H."/>
            <person name="Devos D.P."/>
            <person name="Kaster A.-K."/>
            <person name="Ovreas L."/>
            <person name="Rohde M."/>
            <person name="Galperin M.Y."/>
            <person name="Jogler C."/>
        </authorList>
    </citation>
    <scope>NUCLEOTIDE SEQUENCE [LARGE SCALE GENOMIC DNA]</scope>
    <source>
        <strain evidence="10 11">Pan241w</strain>
    </source>
</reference>
<evidence type="ECO:0000256" key="1">
    <source>
        <dbReference type="ARBA" id="ARBA00022475"/>
    </source>
</evidence>
<dbReference type="GO" id="GO:0005886">
    <property type="term" value="C:plasma membrane"/>
    <property type="evidence" value="ECO:0007669"/>
    <property type="project" value="TreeGrafter"/>
</dbReference>
<keyword evidence="6 8" id="KW-1133">Transmembrane helix</keyword>
<keyword evidence="4 8" id="KW-0812">Transmembrane</keyword>
<dbReference type="EMBL" id="CP036269">
    <property type="protein sequence ID" value="QDT40646.1"/>
    <property type="molecule type" value="Genomic_DNA"/>
</dbReference>
<keyword evidence="7 8" id="KW-0472">Membrane</keyword>
<evidence type="ECO:0000256" key="5">
    <source>
        <dbReference type="ARBA" id="ARBA00022985"/>
    </source>
</evidence>
<keyword evidence="5" id="KW-0448">Lipopolysaccharide biosynthesis</keyword>
<organism evidence="10 11">
    <name type="scientific">Gimesia alba</name>
    <dbReference type="NCBI Taxonomy" id="2527973"/>
    <lineage>
        <taxon>Bacteria</taxon>
        <taxon>Pseudomonadati</taxon>
        <taxon>Planctomycetota</taxon>
        <taxon>Planctomycetia</taxon>
        <taxon>Planctomycetales</taxon>
        <taxon>Planctomycetaceae</taxon>
        <taxon>Gimesia</taxon>
    </lineage>
</organism>
<feature type="transmembrane region" description="Helical" evidence="8">
    <location>
        <begin position="278"/>
        <end position="299"/>
    </location>
</feature>
<name>A0A517R9U5_9PLAN</name>
<dbReference type="PANTHER" id="PTHR48090">
    <property type="entry name" value="UNDECAPRENYL-PHOSPHATE 4-DEOXY-4-FORMAMIDO-L-ARABINOSE TRANSFERASE-RELATED"/>
    <property type="match status" value="1"/>
</dbReference>
<proteinExistence type="predicted"/>
<evidence type="ECO:0000259" key="9">
    <source>
        <dbReference type="Pfam" id="PF00535"/>
    </source>
</evidence>
<dbReference type="KEGG" id="gaz:Pan241w_07040"/>
<evidence type="ECO:0000256" key="2">
    <source>
        <dbReference type="ARBA" id="ARBA00022676"/>
    </source>
</evidence>
<dbReference type="InterPro" id="IPR001173">
    <property type="entry name" value="Glyco_trans_2-like"/>
</dbReference>
<evidence type="ECO:0000256" key="4">
    <source>
        <dbReference type="ARBA" id="ARBA00022692"/>
    </source>
</evidence>
<accession>A0A517R9U5</accession>
<dbReference type="Proteomes" id="UP000317171">
    <property type="component" value="Chromosome"/>
</dbReference>
<keyword evidence="11" id="KW-1185">Reference proteome</keyword>
<evidence type="ECO:0000256" key="8">
    <source>
        <dbReference type="SAM" id="Phobius"/>
    </source>
</evidence>
<dbReference type="GO" id="GO:0009103">
    <property type="term" value="P:lipopolysaccharide biosynthetic process"/>
    <property type="evidence" value="ECO:0007669"/>
    <property type="project" value="UniProtKB-KW"/>
</dbReference>
<feature type="domain" description="Glycosyltransferase 2-like" evidence="9">
    <location>
        <begin position="50"/>
        <end position="212"/>
    </location>
</feature>
<keyword evidence="1" id="KW-1003">Cell membrane</keyword>
<dbReference type="Gene3D" id="3.90.550.10">
    <property type="entry name" value="Spore Coat Polysaccharide Biosynthesis Protein SpsA, Chain A"/>
    <property type="match status" value="1"/>
</dbReference>
<dbReference type="CDD" id="cd04187">
    <property type="entry name" value="DPM1_like_bac"/>
    <property type="match status" value="1"/>
</dbReference>
<dbReference type="GO" id="GO:0099621">
    <property type="term" value="F:undecaprenyl-phosphate 4-deoxy-4-formamido-L-arabinose transferase activity"/>
    <property type="evidence" value="ECO:0007669"/>
    <property type="project" value="UniProtKB-EC"/>
</dbReference>
<dbReference type="PANTHER" id="PTHR48090:SF3">
    <property type="entry name" value="UNDECAPRENYL-PHOSPHATE 4-DEOXY-4-FORMAMIDO-L-ARABINOSE TRANSFERASE"/>
    <property type="match status" value="1"/>
</dbReference>
<dbReference type="AlphaFoldDB" id="A0A517R9U5"/>
<dbReference type="EC" id="2.4.2.53" evidence="10"/>
<evidence type="ECO:0000313" key="11">
    <source>
        <dbReference type="Proteomes" id="UP000317171"/>
    </source>
</evidence>
<feature type="transmembrane region" description="Helical" evidence="8">
    <location>
        <begin position="319"/>
        <end position="346"/>
    </location>
</feature>
<evidence type="ECO:0000313" key="10">
    <source>
        <dbReference type="EMBL" id="QDT40646.1"/>
    </source>
</evidence>